<gene>
    <name evidence="6" type="ORF">HPB51_008792</name>
</gene>
<dbReference type="GO" id="GO:0003677">
    <property type="term" value="F:DNA binding"/>
    <property type="evidence" value="ECO:0007669"/>
    <property type="project" value="InterPro"/>
</dbReference>
<dbReference type="Pfam" id="PF07842">
    <property type="entry name" value="GCFC"/>
    <property type="match status" value="1"/>
</dbReference>
<proteinExistence type="inferred from homology"/>
<comment type="similarity">
    <text evidence="2">Belongs to the GCF family.</text>
</comment>
<dbReference type="GO" id="GO:0005634">
    <property type="term" value="C:nucleus"/>
    <property type="evidence" value="ECO:0007669"/>
    <property type="project" value="UniProtKB-SubCell"/>
</dbReference>
<feature type="compositionally biased region" description="Polar residues" evidence="4">
    <location>
        <begin position="104"/>
        <end position="119"/>
    </location>
</feature>
<dbReference type="GO" id="GO:0000398">
    <property type="term" value="P:mRNA splicing, via spliceosome"/>
    <property type="evidence" value="ECO:0007669"/>
    <property type="project" value="InterPro"/>
</dbReference>
<feature type="domain" description="GCF C-terminal" evidence="5">
    <location>
        <begin position="186"/>
        <end position="230"/>
    </location>
</feature>
<evidence type="ECO:0000313" key="6">
    <source>
        <dbReference type="EMBL" id="KAH8030555.1"/>
    </source>
</evidence>
<accession>A0A9J6E7J1</accession>
<keyword evidence="3" id="KW-0539">Nucleus</keyword>
<keyword evidence="7" id="KW-1185">Reference proteome</keyword>
<dbReference type="PANTHER" id="PTHR12214:SF0">
    <property type="entry name" value="LD29489P"/>
    <property type="match status" value="1"/>
</dbReference>
<reference evidence="6" key="1">
    <citation type="journal article" date="2020" name="Cell">
        <title>Large-Scale Comparative Analyses of Tick Genomes Elucidate Their Genetic Diversity and Vector Capacities.</title>
        <authorList>
            <consortium name="Tick Genome and Microbiome Consortium (TIGMIC)"/>
            <person name="Jia N."/>
            <person name="Wang J."/>
            <person name="Shi W."/>
            <person name="Du L."/>
            <person name="Sun Y."/>
            <person name="Zhan W."/>
            <person name="Jiang J.F."/>
            <person name="Wang Q."/>
            <person name="Zhang B."/>
            <person name="Ji P."/>
            <person name="Bell-Sakyi L."/>
            <person name="Cui X.M."/>
            <person name="Yuan T.T."/>
            <person name="Jiang B.G."/>
            <person name="Yang W.F."/>
            <person name="Lam T.T."/>
            <person name="Chang Q.C."/>
            <person name="Ding S.J."/>
            <person name="Wang X.J."/>
            <person name="Zhu J.G."/>
            <person name="Ruan X.D."/>
            <person name="Zhao L."/>
            <person name="Wei J.T."/>
            <person name="Ye R.Z."/>
            <person name="Que T.C."/>
            <person name="Du C.H."/>
            <person name="Zhou Y.H."/>
            <person name="Cheng J.X."/>
            <person name="Dai P.F."/>
            <person name="Guo W.B."/>
            <person name="Han X.H."/>
            <person name="Huang E.J."/>
            <person name="Li L.F."/>
            <person name="Wei W."/>
            <person name="Gao Y.C."/>
            <person name="Liu J.Z."/>
            <person name="Shao H.Z."/>
            <person name="Wang X."/>
            <person name="Wang C.C."/>
            <person name="Yang T.C."/>
            <person name="Huo Q.B."/>
            <person name="Li W."/>
            <person name="Chen H.Y."/>
            <person name="Chen S.E."/>
            <person name="Zhou L.G."/>
            <person name="Ni X.B."/>
            <person name="Tian J.H."/>
            <person name="Sheng Y."/>
            <person name="Liu T."/>
            <person name="Pan Y.S."/>
            <person name="Xia L.Y."/>
            <person name="Li J."/>
            <person name="Zhao F."/>
            <person name="Cao W.C."/>
        </authorList>
    </citation>
    <scope>NUCLEOTIDE SEQUENCE</scope>
    <source>
        <strain evidence="6">Rmic-2018</strain>
    </source>
</reference>
<sequence length="251" mass="27769">MQCSRTPFRGSARCENTEITDNPLSQSGLAPVAVGTGGLATRESVAGVAISGARQFIRTAGVAEKFPPPAGMVAWSGNHHLRGSDRKCLHRSNVVMRTTRKDSNTPQPGCATTSTTTPHSKPRPCQPESLSPRWRSRRPLANLTHRYRTAGPTGYDSHLKGSTELILDDARHVFEDVTEQFSSVAALKQKFERWKRDFGESYEQAYIPLCLVKLLVPFVRLQMVAWNPIEVGLFSDVLLHCSLERNRGGKN</sequence>
<organism evidence="6 7">
    <name type="scientific">Rhipicephalus microplus</name>
    <name type="common">Cattle tick</name>
    <name type="synonym">Boophilus microplus</name>
    <dbReference type="NCBI Taxonomy" id="6941"/>
    <lineage>
        <taxon>Eukaryota</taxon>
        <taxon>Metazoa</taxon>
        <taxon>Ecdysozoa</taxon>
        <taxon>Arthropoda</taxon>
        <taxon>Chelicerata</taxon>
        <taxon>Arachnida</taxon>
        <taxon>Acari</taxon>
        <taxon>Parasitiformes</taxon>
        <taxon>Ixodida</taxon>
        <taxon>Ixodoidea</taxon>
        <taxon>Ixodidae</taxon>
        <taxon>Rhipicephalinae</taxon>
        <taxon>Rhipicephalus</taxon>
        <taxon>Boophilus</taxon>
    </lineage>
</organism>
<reference evidence="6" key="2">
    <citation type="submission" date="2021-09" db="EMBL/GenBank/DDBJ databases">
        <authorList>
            <person name="Jia N."/>
            <person name="Wang J."/>
            <person name="Shi W."/>
            <person name="Du L."/>
            <person name="Sun Y."/>
            <person name="Zhan W."/>
            <person name="Jiang J."/>
            <person name="Wang Q."/>
            <person name="Zhang B."/>
            <person name="Ji P."/>
            <person name="Sakyi L.B."/>
            <person name="Cui X."/>
            <person name="Yuan T."/>
            <person name="Jiang B."/>
            <person name="Yang W."/>
            <person name="Lam T.T.-Y."/>
            <person name="Chang Q."/>
            <person name="Ding S."/>
            <person name="Wang X."/>
            <person name="Zhu J."/>
            <person name="Ruan X."/>
            <person name="Zhao L."/>
            <person name="Wei J."/>
            <person name="Que T."/>
            <person name="Du C."/>
            <person name="Cheng J."/>
            <person name="Dai P."/>
            <person name="Han X."/>
            <person name="Huang E."/>
            <person name="Gao Y."/>
            <person name="Liu J."/>
            <person name="Shao H."/>
            <person name="Ye R."/>
            <person name="Li L."/>
            <person name="Wei W."/>
            <person name="Wang X."/>
            <person name="Wang C."/>
            <person name="Huo Q."/>
            <person name="Li W."/>
            <person name="Guo W."/>
            <person name="Chen H."/>
            <person name="Chen S."/>
            <person name="Zhou L."/>
            <person name="Zhou L."/>
            <person name="Ni X."/>
            <person name="Tian J."/>
            <person name="Zhou Y."/>
            <person name="Sheng Y."/>
            <person name="Liu T."/>
            <person name="Pan Y."/>
            <person name="Xia L."/>
            <person name="Li J."/>
            <person name="Zhao F."/>
            <person name="Cao W."/>
        </authorList>
    </citation>
    <scope>NUCLEOTIDE SEQUENCE</scope>
    <source>
        <strain evidence="6">Rmic-2018</strain>
        <tissue evidence="6">Larvae</tissue>
    </source>
</reference>
<dbReference type="VEuPathDB" id="VectorBase:LOC119174964"/>
<dbReference type="AlphaFoldDB" id="A0A9J6E7J1"/>
<dbReference type="InterPro" id="IPR012890">
    <property type="entry name" value="GCFC2-like"/>
</dbReference>
<comment type="subcellular location">
    <subcellularLocation>
        <location evidence="1">Nucleus</location>
    </subcellularLocation>
</comment>
<dbReference type="EMBL" id="JABSTU010000005">
    <property type="protein sequence ID" value="KAH8030555.1"/>
    <property type="molecule type" value="Genomic_DNA"/>
</dbReference>
<evidence type="ECO:0000256" key="2">
    <source>
        <dbReference type="ARBA" id="ARBA00010801"/>
    </source>
</evidence>
<dbReference type="PANTHER" id="PTHR12214">
    <property type="entry name" value="GC-RICH SEQUENCE DNA-BINDING FACTOR"/>
    <property type="match status" value="1"/>
</dbReference>
<comment type="caution">
    <text evidence="6">The sequence shown here is derived from an EMBL/GenBank/DDBJ whole genome shotgun (WGS) entry which is preliminary data.</text>
</comment>
<evidence type="ECO:0000256" key="1">
    <source>
        <dbReference type="ARBA" id="ARBA00004123"/>
    </source>
</evidence>
<feature type="region of interest" description="Disordered" evidence="4">
    <location>
        <begin position="96"/>
        <end position="134"/>
    </location>
</feature>
<evidence type="ECO:0000256" key="4">
    <source>
        <dbReference type="SAM" id="MobiDB-lite"/>
    </source>
</evidence>
<dbReference type="Proteomes" id="UP000821866">
    <property type="component" value="Chromosome 3"/>
</dbReference>
<evidence type="ECO:0000313" key="7">
    <source>
        <dbReference type="Proteomes" id="UP000821866"/>
    </source>
</evidence>
<protein>
    <recommendedName>
        <fullName evidence="5">GCF C-terminal domain-containing protein</fullName>
    </recommendedName>
</protein>
<dbReference type="InterPro" id="IPR022783">
    <property type="entry name" value="GCFC_dom"/>
</dbReference>
<evidence type="ECO:0000259" key="5">
    <source>
        <dbReference type="Pfam" id="PF07842"/>
    </source>
</evidence>
<name>A0A9J6E7J1_RHIMP</name>
<evidence type="ECO:0000256" key="3">
    <source>
        <dbReference type="ARBA" id="ARBA00023242"/>
    </source>
</evidence>